<protein>
    <recommendedName>
        <fullName evidence="1">PB1-like domain-containing protein</fullName>
    </recommendedName>
</protein>
<keyword evidence="3" id="KW-1185">Reference proteome</keyword>
<dbReference type="Pfam" id="PF26130">
    <property type="entry name" value="PB1-like"/>
    <property type="match status" value="1"/>
</dbReference>
<dbReference type="AlphaFoldDB" id="A0A9D4VHP9"/>
<proteinExistence type="predicted"/>
<dbReference type="Gramene" id="Psat07G0032300-T5">
    <property type="protein sequence ID" value="KAI5382870.1"/>
    <property type="gene ID" value="KIW84_070323"/>
</dbReference>
<sequence length="152" mass="17836">MFFTLNFHYGGTFVRDNVICYIGEHEHIVDIDPDKWVFFKANGIVKDLCHLEYLENWLWWYNNESDRHNRMVSDSDANEVYKFVVEMKSVVDIYIEHKVVDDGSVNVQEEGHVNNDGVNVNGVINAKEDEHEDSDFNDDNDDQELKTFKLSI</sequence>
<evidence type="ECO:0000259" key="1">
    <source>
        <dbReference type="Pfam" id="PF26130"/>
    </source>
</evidence>
<accession>A0A9D4VHP9</accession>
<evidence type="ECO:0000313" key="3">
    <source>
        <dbReference type="Proteomes" id="UP001058974"/>
    </source>
</evidence>
<feature type="domain" description="PB1-like" evidence="1">
    <location>
        <begin position="3"/>
        <end position="97"/>
    </location>
</feature>
<evidence type="ECO:0000313" key="2">
    <source>
        <dbReference type="EMBL" id="KAI5382870.1"/>
    </source>
</evidence>
<dbReference type="InterPro" id="IPR058594">
    <property type="entry name" value="PB1-like_dom_pln"/>
</dbReference>
<dbReference type="EMBL" id="JAMSHJ010000007">
    <property type="protein sequence ID" value="KAI5382870.1"/>
    <property type="molecule type" value="Genomic_DNA"/>
</dbReference>
<dbReference type="Proteomes" id="UP001058974">
    <property type="component" value="Chromosome 7"/>
</dbReference>
<reference evidence="2 3" key="1">
    <citation type="journal article" date="2022" name="Nat. Genet.">
        <title>Improved pea reference genome and pan-genome highlight genomic features and evolutionary characteristics.</title>
        <authorList>
            <person name="Yang T."/>
            <person name="Liu R."/>
            <person name="Luo Y."/>
            <person name="Hu S."/>
            <person name="Wang D."/>
            <person name="Wang C."/>
            <person name="Pandey M.K."/>
            <person name="Ge S."/>
            <person name="Xu Q."/>
            <person name="Li N."/>
            <person name="Li G."/>
            <person name="Huang Y."/>
            <person name="Saxena R.K."/>
            <person name="Ji Y."/>
            <person name="Li M."/>
            <person name="Yan X."/>
            <person name="He Y."/>
            <person name="Liu Y."/>
            <person name="Wang X."/>
            <person name="Xiang C."/>
            <person name="Varshney R.K."/>
            <person name="Ding H."/>
            <person name="Gao S."/>
            <person name="Zong X."/>
        </authorList>
    </citation>
    <scope>NUCLEOTIDE SEQUENCE [LARGE SCALE GENOMIC DNA]</scope>
    <source>
        <strain evidence="2 3">cv. Zhongwan 6</strain>
    </source>
</reference>
<comment type="caution">
    <text evidence="2">The sequence shown here is derived from an EMBL/GenBank/DDBJ whole genome shotgun (WGS) entry which is preliminary data.</text>
</comment>
<gene>
    <name evidence="2" type="ORF">KIW84_070323</name>
</gene>
<name>A0A9D4VHP9_PEA</name>
<organism evidence="2 3">
    <name type="scientific">Pisum sativum</name>
    <name type="common">Garden pea</name>
    <name type="synonym">Lathyrus oleraceus</name>
    <dbReference type="NCBI Taxonomy" id="3888"/>
    <lineage>
        <taxon>Eukaryota</taxon>
        <taxon>Viridiplantae</taxon>
        <taxon>Streptophyta</taxon>
        <taxon>Embryophyta</taxon>
        <taxon>Tracheophyta</taxon>
        <taxon>Spermatophyta</taxon>
        <taxon>Magnoliopsida</taxon>
        <taxon>eudicotyledons</taxon>
        <taxon>Gunneridae</taxon>
        <taxon>Pentapetalae</taxon>
        <taxon>rosids</taxon>
        <taxon>fabids</taxon>
        <taxon>Fabales</taxon>
        <taxon>Fabaceae</taxon>
        <taxon>Papilionoideae</taxon>
        <taxon>50 kb inversion clade</taxon>
        <taxon>NPAAA clade</taxon>
        <taxon>Hologalegina</taxon>
        <taxon>IRL clade</taxon>
        <taxon>Fabeae</taxon>
        <taxon>Lathyrus</taxon>
    </lineage>
</organism>